<dbReference type="RefSeq" id="WP_141610448.1">
    <property type="nucleotide sequence ID" value="NZ_VIGC02000014.1"/>
</dbReference>
<dbReference type="GO" id="GO:0005829">
    <property type="term" value="C:cytosol"/>
    <property type="evidence" value="ECO:0007669"/>
    <property type="project" value="TreeGrafter"/>
</dbReference>
<dbReference type="InterPro" id="IPR045079">
    <property type="entry name" value="Oxoprolinase-like"/>
</dbReference>
<dbReference type="GO" id="GO:0017168">
    <property type="term" value="F:5-oxoprolinase (ATP-hydrolyzing) activity"/>
    <property type="evidence" value="ECO:0007669"/>
    <property type="project" value="TreeGrafter"/>
</dbReference>
<evidence type="ECO:0000259" key="1">
    <source>
        <dbReference type="Pfam" id="PF02538"/>
    </source>
</evidence>
<dbReference type="PANTHER" id="PTHR11365:SF23">
    <property type="entry name" value="HYPOTHETICAL 5-OXOPROLINASE (EUROFUNG)-RELATED"/>
    <property type="match status" value="1"/>
</dbReference>
<dbReference type="Pfam" id="PF02538">
    <property type="entry name" value="Hydantoinase_B"/>
    <property type="match status" value="1"/>
</dbReference>
<comment type="caution">
    <text evidence="2">The sequence shown here is derived from an EMBL/GenBank/DDBJ whole genome shotgun (WGS) entry which is preliminary data.</text>
</comment>
<dbReference type="PANTHER" id="PTHR11365">
    <property type="entry name" value="5-OXOPROLINASE RELATED"/>
    <property type="match status" value="1"/>
</dbReference>
<accession>A0A540VF99</accession>
<dbReference type="InterPro" id="IPR003692">
    <property type="entry name" value="Hydantoinase_B"/>
</dbReference>
<proteinExistence type="predicted"/>
<dbReference type="AlphaFoldDB" id="A0A540VF99"/>
<evidence type="ECO:0000313" key="2">
    <source>
        <dbReference type="EMBL" id="TQE95392.1"/>
    </source>
</evidence>
<gene>
    <name evidence="2" type="ORF">FKZ61_12385</name>
</gene>
<dbReference type="EMBL" id="VIGC01000014">
    <property type="protein sequence ID" value="TQE95392.1"/>
    <property type="molecule type" value="Genomic_DNA"/>
</dbReference>
<name>A0A540VF99_9CHLR</name>
<dbReference type="Proteomes" id="UP000317371">
    <property type="component" value="Unassembled WGS sequence"/>
</dbReference>
<sequence>MSAAAVDPITLELYRHRFAGVAEEMGVTLRRTGYSPNIKERLDFSCAIFDGRGAMIAQAAHIPAHLGAMPASVHTILARFPHWEPGDVVIVNDPFEGGNHLPDITMIAPVFVEGGAGDPAGRPDFFVASRAHHADVGGMTPGSLPLSTEIYQEGIIIPPVKLYKRGVLDEDLLRLILRNVRTPGERRGDLAAQRAAAAIGARRLQELVDRFGYGEVLAYAGHLQAYSERLTRAAIARWPDGTYRFEDVLELVEGEQVTLVPIRVAATIHHDEITFDFTGTAAMVHGSLNAVIAITQSACYYVVRCLVGEEVPMNAGCFAPVHVVAPAGSLVHAQAPAAVAGGNVETSQRITDVVLGALAQALPEEIPAASQGTMNNLTIGGLRAEGSGPYAYYETIGGGMGASARGDGMSGVQVHMTNTLNTPVEALEMVFPFRVVRYSLRPGSGGAGRHRGGDGIVREYEILAPATVTMLSERRAVAPWGLAGGEPGQPGRNCLIHANGQVEELPSKFSRRLMPGDRLRIETPGGGGWGSPA</sequence>
<keyword evidence="3" id="KW-1185">Reference proteome</keyword>
<reference evidence="2 3" key="1">
    <citation type="submission" date="2019-06" db="EMBL/GenBank/DDBJ databases">
        <title>Genome sequence of Litorilinea aerophila BAA-2444.</title>
        <authorList>
            <person name="Maclea K.S."/>
            <person name="Maurais E.G."/>
            <person name="Iannazzi L.C."/>
        </authorList>
    </citation>
    <scope>NUCLEOTIDE SEQUENCE [LARGE SCALE GENOMIC DNA]</scope>
    <source>
        <strain evidence="2 3">ATCC BAA-2444</strain>
    </source>
</reference>
<protein>
    <submittedName>
        <fullName evidence="2">Hydantoinase B/oxoprolinase family protein</fullName>
    </submittedName>
</protein>
<evidence type="ECO:0000313" key="3">
    <source>
        <dbReference type="Proteomes" id="UP000317371"/>
    </source>
</evidence>
<organism evidence="2 3">
    <name type="scientific">Litorilinea aerophila</name>
    <dbReference type="NCBI Taxonomy" id="1204385"/>
    <lineage>
        <taxon>Bacteria</taxon>
        <taxon>Bacillati</taxon>
        <taxon>Chloroflexota</taxon>
        <taxon>Caldilineae</taxon>
        <taxon>Caldilineales</taxon>
        <taxon>Caldilineaceae</taxon>
        <taxon>Litorilinea</taxon>
    </lineage>
</organism>
<feature type="domain" description="Hydantoinase B/oxoprolinase" evidence="1">
    <location>
        <begin position="7"/>
        <end position="532"/>
    </location>
</feature>
<dbReference type="OrthoDB" id="102473at2"/>
<dbReference type="GO" id="GO:0006749">
    <property type="term" value="P:glutathione metabolic process"/>
    <property type="evidence" value="ECO:0007669"/>
    <property type="project" value="TreeGrafter"/>
</dbReference>
<dbReference type="InParanoid" id="A0A540VF99"/>